<keyword evidence="4" id="KW-1185">Reference proteome</keyword>
<dbReference type="PROSITE" id="PS51898">
    <property type="entry name" value="TYR_RECOMBINASE"/>
    <property type="match status" value="1"/>
</dbReference>
<proteinExistence type="predicted"/>
<evidence type="ECO:0000259" key="2">
    <source>
        <dbReference type="PROSITE" id="PS51898"/>
    </source>
</evidence>
<dbReference type="CDD" id="cd00397">
    <property type="entry name" value="DNA_BRE_C"/>
    <property type="match status" value="1"/>
</dbReference>
<dbReference type="InterPro" id="IPR013762">
    <property type="entry name" value="Integrase-like_cat_sf"/>
</dbReference>
<evidence type="ECO:0000313" key="4">
    <source>
        <dbReference type="Proteomes" id="UP000640786"/>
    </source>
</evidence>
<dbReference type="SUPFAM" id="SSF56349">
    <property type="entry name" value="DNA breaking-rejoining enzymes"/>
    <property type="match status" value="1"/>
</dbReference>
<gene>
    <name evidence="3" type="ORF">H9650_07490</name>
</gene>
<dbReference type="Proteomes" id="UP000640786">
    <property type="component" value="Unassembled WGS sequence"/>
</dbReference>
<protein>
    <submittedName>
        <fullName evidence="3">Site-specific integrase</fullName>
    </submittedName>
</protein>
<name>A0ABR8R824_9BACI</name>
<accession>A0ABR8R824</accession>
<keyword evidence="1" id="KW-0233">DNA recombination</keyword>
<dbReference type="InterPro" id="IPR002104">
    <property type="entry name" value="Integrase_catalytic"/>
</dbReference>
<dbReference type="EMBL" id="JACSQO010000002">
    <property type="protein sequence ID" value="MBD7943961.1"/>
    <property type="molecule type" value="Genomic_DNA"/>
</dbReference>
<dbReference type="Gene3D" id="1.10.443.10">
    <property type="entry name" value="Intergrase catalytic core"/>
    <property type="match status" value="1"/>
</dbReference>
<evidence type="ECO:0000256" key="1">
    <source>
        <dbReference type="ARBA" id="ARBA00023172"/>
    </source>
</evidence>
<dbReference type="Pfam" id="PF00589">
    <property type="entry name" value="Phage_integrase"/>
    <property type="match status" value="1"/>
</dbReference>
<comment type="caution">
    <text evidence="3">The sequence shown here is derived from an EMBL/GenBank/DDBJ whole genome shotgun (WGS) entry which is preliminary data.</text>
</comment>
<dbReference type="InterPro" id="IPR011010">
    <property type="entry name" value="DNA_brk_join_enz"/>
</dbReference>
<reference evidence="3 4" key="1">
    <citation type="submission" date="2020-08" db="EMBL/GenBank/DDBJ databases">
        <title>A Genomic Blueprint of the Chicken Gut Microbiome.</title>
        <authorList>
            <person name="Gilroy R."/>
            <person name="Ravi A."/>
            <person name="Getino M."/>
            <person name="Pursley I."/>
            <person name="Horton D.L."/>
            <person name="Alikhan N.-F."/>
            <person name="Baker D."/>
            <person name="Gharbi K."/>
            <person name="Hall N."/>
            <person name="Watson M."/>
            <person name="Adriaenssens E.M."/>
            <person name="Foster-Nyarko E."/>
            <person name="Jarju S."/>
            <person name="Secka A."/>
            <person name="Antonio M."/>
            <person name="Oren A."/>
            <person name="Chaudhuri R."/>
            <person name="La Ragione R.M."/>
            <person name="Hildebrand F."/>
            <person name="Pallen M.J."/>
        </authorList>
    </citation>
    <scope>NUCLEOTIDE SEQUENCE [LARGE SCALE GENOMIC DNA]</scope>
    <source>
        <strain evidence="3 4">Sa2BUA9</strain>
    </source>
</reference>
<organism evidence="3 4">
    <name type="scientific">Psychrobacillus faecigallinarum</name>
    <dbReference type="NCBI Taxonomy" id="2762235"/>
    <lineage>
        <taxon>Bacteria</taxon>
        <taxon>Bacillati</taxon>
        <taxon>Bacillota</taxon>
        <taxon>Bacilli</taxon>
        <taxon>Bacillales</taxon>
        <taxon>Bacillaceae</taxon>
        <taxon>Psychrobacillus</taxon>
    </lineage>
</organism>
<feature type="domain" description="Tyr recombinase" evidence="2">
    <location>
        <begin position="1"/>
        <end position="118"/>
    </location>
</feature>
<sequence>MKEKVLNSIKAFRRSRGLPPIEKAESNAPLFTTNTGKAYTPSYLAQYVKKENAKLYLNLKDEVVELTPHYFRHAFAIISRLNKVEIYDIMKSLGHERLETTEIYLEKVFAKENHPVHSWKPELFGEYI</sequence>
<evidence type="ECO:0000313" key="3">
    <source>
        <dbReference type="EMBL" id="MBD7943961.1"/>
    </source>
</evidence>